<feature type="domain" description="Phosphoenolpyruvate carboxykinase C-terminal P-loop" evidence="1">
    <location>
        <begin position="1"/>
        <end position="103"/>
    </location>
</feature>
<evidence type="ECO:0000313" key="2">
    <source>
        <dbReference type="EMBL" id="GAI79609.1"/>
    </source>
</evidence>
<dbReference type="EMBL" id="BARW01008041">
    <property type="protein sequence ID" value="GAI79609.1"/>
    <property type="molecule type" value="Genomic_DNA"/>
</dbReference>
<dbReference type="Pfam" id="PF00821">
    <property type="entry name" value="PEPCK_GTP"/>
    <property type="match status" value="1"/>
</dbReference>
<evidence type="ECO:0000259" key="1">
    <source>
        <dbReference type="Pfam" id="PF00821"/>
    </source>
</evidence>
<protein>
    <recommendedName>
        <fullName evidence="1">Phosphoenolpyruvate carboxykinase C-terminal P-loop domain-containing protein</fullName>
    </recommendedName>
</protein>
<sequence>FLKDKNGNYLTKKIYNKLWILWAEGRVNGDYEAIETPIGRIPRYEDLKEISARELGKDYTKEEYIKVFSIIIEKYLEKMERMTKIFENVKMSIIFNKELEGQIERLKKARAKFGGEIISPFKFLDI</sequence>
<organism evidence="2">
    <name type="scientific">marine sediment metagenome</name>
    <dbReference type="NCBI Taxonomy" id="412755"/>
    <lineage>
        <taxon>unclassified sequences</taxon>
        <taxon>metagenomes</taxon>
        <taxon>ecological metagenomes</taxon>
    </lineage>
</organism>
<dbReference type="GO" id="GO:0006094">
    <property type="term" value="P:gluconeogenesis"/>
    <property type="evidence" value="ECO:0007669"/>
    <property type="project" value="InterPro"/>
</dbReference>
<dbReference type="GO" id="GO:0004611">
    <property type="term" value="F:phosphoenolpyruvate carboxykinase activity"/>
    <property type="evidence" value="ECO:0007669"/>
    <property type="project" value="InterPro"/>
</dbReference>
<dbReference type="GO" id="GO:0017076">
    <property type="term" value="F:purine nucleotide binding"/>
    <property type="evidence" value="ECO:0007669"/>
    <property type="project" value="InterPro"/>
</dbReference>
<gene>
    <name evidence="2" type="ORF">S12H4_16605</name>
</gene>
<dbReference type="SUPFAM" id="SSF53795">
    <property type="entry name" value="PEP carboxykinase-like"/>
    <property type="match status" value="1"/>
</dbReference>
<dbReference type="Gene3D" id="3.90.228.20">
    <property type="match status" value="1"/>
</dbReference>
<dbReference type="InterPro" id="IPR013035">
    <property type="entry name" value="PEP_carboxykinase_C"/>
</dbReference>
<comment type="caution">
    <text evidence="2">The sequence shown here is derived from an EMBL/GenBank/DDBJ whole genome shotgun (WGS) entry which is preliminary data.</text>
</comment>
<dbReference type="AlphaFoldDB" id="X1THV1"/>
<accession>X1THV1</accession>
<dbReference type="InterPro" id="IPR035077">
    <property type="entry name" value="PEP_carboxykinase_GTP_C"/>
</dbReference>
<reference evidence="2" key="1">
    <citation type="journal article" date="2014" name="Front. Microbiol.">
        <title>High frequency of phylogenetically diverse reductive dehalogenase-homologous genes in deep subseafloor sedimentary metagenomes.</title>
        <authorList>
            <person name="Kawai M."/>
            <person name="Futagami T."/>
            <person name="Toyoda A."/>
            <person name="Takaki Y."/>
            <person name="Nishi S."/>
            <person name="Hori S."/>
            <person name="Arai W."/>
            <person name="Tsubouchi T."/>
            <person name="Morono Y."/>
            <person name="Uchiyama I."/>
            <person name="Ito T."/>
            <person name="Fujiyama A."/>
            <person name="Inagaki F."/>
            <person name="Takami H."/>
        </authorList>
    </citation>
    <scope>NUCLEOTIDE SEQUENCE</scope>
    <source>
        <strain evidence="2">Expedition CK06-06</strain>
    </source>
</reference>
<name>X1THV1_9ZZZZ</name>
<proteinExistence type="predicted"/>
<feature type="non-terminal residue" evidence="2">
    <location>
        <position position="1"/>
    </location>
</feature>